<reference evidence="2" key="1">
    <citation type="submission" date="2023-04" db="EMBL/GenBank/DDBJ databases">
        <title>Phytophthora fragariaefolia NBRC 109709.</title>
        <authorList>
            <person name="Ichikawa N."/>
            <person name="Sato H."/>
            <person name="Tonouchi N."/>
        </authorList>
    </citation>
    <scope>NUCLEOTIDE SEQUENCE</scope>
    <source>
        <strain evidence="2">NBRC 109709</strain>
    </source>
</reference>
<feature type="domain" description="Reverse transcriptase" evidence="1">
    <location>
        <begin position="484"/>
        <end position="664"/>
    </location>
</feature>
<dbReference type="Proteomes" id="UP001165121">
    <property type="component" value="Unassembled WGS sequence"/>
</dbReference>
<proteinExistence type="predicted"/>
<dbReference type="InterPro" id="IPR000477">
    <property type="entry name" value="RT_dom"/>
</dbReference>
<dbReference type="CDD" id="cd01647">
    <property type="entry name" value="RT_LTR"/>
    <property type="match status" value="1"/>
</dbReference>
<dbReference type="EMBL" id="BSXT01000348">
    <property type="protein sequence ID" value="GMF25154.1"/>
    <property type="molecule type" value="Genomic_DNA"/>
</dbReference>
<dbReference type="AlphaFoldDB" id="A0A9W6U3B7"/>
<accession>A0A9W6U3B7</accession>
<dbReference type="PANTHER" id="PTHR33064">
    <property type="entry name" value="POL PROTEIN"/>
    <property type="match status" value="1"/>
</dbReference>
<evidence type="ECO:0000259" key="1">
    <source>
        <dbReference type="PROSITE" id="PS50878"/>
    </source>
</evidence>
<sequence>MVGAPEFAGAAAEQAPCRRANIIKNSLTYKHRYDMPCMNDDYEYDAEGDVKMAVPQSIFEVTRAPSLKVWSQSAISTFLRERRQYEGKVAEQCPVTGEVQGTVTRSVRSTVEPRVLEHVAHYILMKDIESVSDDMLLPEMKWKVGAMMNDRVPDVILLFSRELRMDLSEVDVEARITNYFMTFDRLIQDNGLAGMLGRGPAVGEEGRQRMQLRCKLLLSNVTPEMLKVELSRLVELTHREAKVNDLVLHDLMIERATRQQQYHLMQSEMKQKAAPQVKESVTAKAEVAKNLRERKGRQLDRVKRITADDEPGYRTAVIYSVLTVPFCPETGSDANIIGRPVLEELRGLVPDLLAVRVEPPLQVMAAGGNAMDCHKRMYIDLQIVTAAVPLWLTNIDCLVLEAPEEELLLGRATLQSIGVDLDGIFEQLVQHNLGCEAKADDIQSDQVELLGGAAADEVATMLHRLVDEAMEAGFDMASGDRLRDLVMGYSGVFRRRSCPALPVAKQGTDEFRITTDYRPVNKLTVAIAGAAPNLSVVVEAVRGAYGFGTFDFHKGFCQMPLHPNNRKMFSLVTEDGVFTSTRVPQGASDSAVHFPVQMNDVLKEPLFKSALVWIDDVLLFAQTPGAFLDNLKQFFSILRRRKLKLNAKKCKLFTRRVKWCGKLIDGEGEAHAPNGSKLSE</sequence>
<comment type="caution">
    <text evidence="2">The sequence shown here is derived from an EMBL/GenBank/DDBJ whole genome shotgun (WGS) entry which is preliminary data.</text>
</comment>
<dbReference type="Gene3D" id="3.30.70.270">
    <property type="match status" value="1"/>
</dbReference>
<gene>
    <name evidence="2" type="ORF">Pfra01_000443300</name>
</gene>
<evidence type="ECO:0000313" key="3">
    <source>
        <dbReference type="Proteomes" id="UP001165121"/>
    </source>
</evidence>
<dbReference type="InterPro" id="IPR043502">
    <property type="entry name" value="DNA/RNA_pol_sf"/>
</dbReference>
<dbReference type="InterPro" id="IPR043128">
    <property type="entry name" value="Rev_trsase/Diguanyl_cyclase"/>
</dbReference>
<dbReference type="Pfam" id="PF00078">
    <property type="entry name" value="RVT_1"/>
    <property type="match status" value="1"/>
</dbReference>
<organism evidence="2 3">
    <name type="scientific">Phytophthora fragariaefolia</name>
    <dbReference type="NCBI Taxonomy" id="1490495"/>
    <lineage>
        <taxon>Eukaryota</taxon>
        <taxon>Sar</taxon>
        <taxon>Stramenopiles</taxon>
        <taxon>Oomycota</taxon>
        <taxon>Peronosporomycetes</taxon>
        <taxon>Peronosporales</taxon>
        <taxon>Peronosporaceae</taxon>
        <taxon>Phytophthora</taxon>
    </lineage>
</organism>
<dbReference type="OrthoDB" id="115680at2759"/>
<protein>
    <submittedName>
        <fullName evidence="2">Unnamed protein product</fullName>
    </submittedName>
</protein>
<dbReference type="InterPro" id="IPR051320">
    <property type="entry name" value="Viral_Replic_Matur_Polypro"/>
</dbReference>
<dbReference type="PROSITE" id="PS50878">
    <property type="entry name" value="RT_POL"/>
    <property type="match status" value="1"/>
</dbReference>
<dbReference type="Gene3D" id="3.10.10.10">
    <property type="entry name" value="HIV Type 1 Reverse Transcriptase, subunit A, domain 1"/>
    <property type="match status" value="1"/>
</dbReference>
<dbReference type="PANTHER" id="PTHR33064:SF37">
    <property type="entry name" value="RIBONUCLEASE H"/>
    <property type="match status" value="1"/>
</dbReference>
<keyword evidence="3" id="KW-1185">Reference proteome</keyword>
<dbReference type="SUPFAM" id="SSF56672">
    <property type="entry name" value="DNA/RNA polymerases"/>
    <property type="match status" value="1"/>
</dbReference>
<evidence type="ECO:0000313" key="2">
    <source>
        <dbReference type="EMBL" id="GMF25154.1"/>
    </source>
</evidence>
<name>A0A9W6U3B7_9STRA</name>